<evidence type="ECO:0000256" key="2">
    <source>
        <dbReference type="SAM" id="Phobius"/>
    </source>
</evidence>
<dbReference type="EnsemblBacteria" id="ACC85439">
    <property type="protein sequence ID" value="ACC85439"/>
    <property type="gene ID" value="Npun_DR019"/>
</dbReference>
<keyword evidence="3" id="KW-0614">Plasmid</keyword>
<feature type="compositionally biased region" description="Basic and acidic residues" evidence="1">
    <location>
        <begin position="58"/>
        <end position="71"/>
    </location>
</feature>
<evidence type="ECO:0000313" key="3">
    <source>
        <dbReference type="EMBL" id="ACC85439.1"/>
    </source>
</evidence>
<geneLocation type="plasmid" evidence="3 4">
    <name>pNPUN04</name>
</geneLocation>
<keyword evidence="2" id="KW-0812">Transmembrane</keyword>
<accession>B2JBY5</accession>
<dbReference type="Proteomes" id="UP000001191">
    <property type="component" value="Plasmid pNPUN04"/>
</dbReference>
<keyword evidence="2" id="KW-0472">Membrane</keyword>
<sequence>MDCNLSSAPLPLRPEASSRLWLFLFHPREVNMNEIDSLLSQFQNTSEQSTPMLWGETTSEKPTPESEDGERLEQSIRDVFSNKQLLNKALATFLGVFTANAGVSLLTTLGIGAMASGTLGSIVLGLFFANTLTKLHYDGQIHIDKDFLVATAQTASVGATLWVAFDEYRAVSGATKTGKTRFYSEVRQYEVKPSPQTDTPWLMIGLAALGVLLLAAMARGTNQ</sequence>
<dbReference type="KEGG" id="npu:Npun_DR019"/>
<feature type="transmembrane region" description="Helical" evidence="2">
    <location>
        <begin position="201"/>
        <end position="218"/>
    </location>
</feature>
<keyword evidence="4" id="KW-1185">Reference proteome</keyword>
<protein>
    <submittedName>
        <fullName evidence="3">Uncharacterized protein</fullName>
    </submittedName>
</protein>
<feature type="transmembrane region" description="Helical" evidence="2">
    <location>
        <begin position="111"/>
        <end position="135"/>
    </location>
</feature>
<proteinExistence type="predicted"/>
<dbReference type="EMBL" id="CP001041">
    <property type="protein sequence ID" value="ACC85439.1"/>
    <property type="molecule type" value="Genomic_DNA"/>
</dbReference>
<organism evidence="3 4">
    <name type="scientific">Nostoc punctiforme (strain ATCC 29133 / PCC 73102)</name>
    <dbReference type="NCBI Taxonomy" id="63737"/>
    <lineage>
        <taxon>Bacteria</taxon>
        <taxon>Bacillati</taxon>
        <taxon>Cyanobacteriota</taxon>
        <taxon>Cyanophyceae</taxon>
        <taxon>Nostocales</taxon>
        <taxon>Nostocaceae</taxon>
        <taxon>Nostoc</taxon>
    </lineage>
</organism>
<feature type="region of interest" description="Disordered" evidence="1">
    <location>
        <begin position="48"/>
        <end position="71"/>
    </location>
</feature>
<gene>
    <name evidence="3" type="ordered locus">Npun_DR019</name>
</gene>
<reference evidence="4" key="1">
    <citation type="submission" date="2008-04" db="EMBL/GenBank/DDBJ databases">
        <title>Complete sequence of plasmid 4 of Nostoc punctiforme ATCC 29133.</title>
        <authorList>
            <consortium name="US DOE Joint Genome Institute"/>
            <person name="Copeland A."/>
            <person name="Lucas S."/>
            <person name="Lapidus A."/>
            <person name="Glavina del Rio T."/>
            <person name="Dalin E."/>
            <person name="Tice H."/>
            <person name="Pitluck S."/>
            <person name="Chain P."/>
            <person name="Malfatti S."/>
            <person name="Shin M."/>
            <person name="Vergez L."/>
            <person name="Schmutz J."/>
            <person name="Larimer F."/>
            <person name="Land M."/>
            <person name="Hauser L."/>
            <person name="Kyrpides N."/>
            <person name="Kim E."/>
            <person name="Meeks J.C."/>
            <person name="Elhai J."/>
            <person name="Campbell E.L."/>
            <person name="Thiel T."/>
            <person name="Longmire J."/>
            <person name="Potts M."/>
            <person name="Atlas R."/>
        </authorList>
    </citation>
    <scope>NUCLEOTIDE SEQUENCE [LARGE SCALE GENOMIC DNA]</scope>
    <source>
        <strain evidence="4">ATCC 29133 / PCC 73102</strain>
        <plasmid evidence="4">Plasmid pNPUN04</plasmid>
    </source>
</reference>
<keyword evidence="2" id="KW-1133">Transmembrane helix</keyword>
<name>B2JBY5_NOSP7</name>
<evidence type="ECO:0000256" key="1">
    <source>
        <dbReference type="SAM" id="MobiDB-lite"/>
    </source>
</evidence>
<feature type="transmembrane region" description="Helical" evidence="2">
    <location>
        <begin position="147"/>
        <end position="165"/>
    </location>
</feature>
<dbReference type="AlphaFoldDB" id="B2JBY5"/>
<dbReference type="HOGENOM" id="CLU_1239117_0_0_3"/>
<evidence type="ECO:0000313" key="4">
    <source>
        <dbReference type="Proteomes" id="UP000001191"/>
    </source>
</evidence>